<reference evidence="1" key="1">
    <citation type="submission" date="2021-01" db="UniProtKB">
        <authorList>
            <consortium name="EnsemblPlants"/>
        </authorList>
    </citation>
    <scope>IDENTIFICATION</scope>
</reference>
<name>A0A7N0V9V8_KALFE</name>
<accession>A0A7N0V9V8</accession>
<evidence type="ECO:0000313" key="2">
    <source>
        <dbReference type="Proteomes" id="UP000594263"/>
    </source>
</evidence>
<dbReference type="AlphaFoldDB" id="A0A7N0V9V8"/>
<dbReference type="Gramene" id="Kaladp0475s0004.1.v1.1">
    <property type="protein sequence ID" value="Kaladp0475s0004.1.v1.1"/>
    <property type="gene ID" value="Kaladp0475s0004.v1.1"/>
</dbReference>
<sequence length="110" mass="12652">MSLSLSLSQSLLCNFYRSAQKSVFCNSIVSGRFFAIRVPVVESTATSLSRSISDQTMPHRKQKRRDSEQVWKLKHEEVFTSSQRPASVCKFLSIMVLRADQDKIDRTFEM</sequence>
<dbReference type="Proteomes" id="UP000594263">
    <property type="component" value="Unplaced"/>
</dbReference>
<organism evidence="1 2">
    <name type="scientific">Kalanchoe fedtschenkoi</name>
    <name type="common">Lavender scallops</name>
    <name type="synonym">South American air plant</name>
    <dbReference type="NCBI Taxonomy" id="63787"/>
    <lineage>
        <taxon>Eukaryota</taxon>
        <taxon>Viridiplantae</taxon>
        <taxon>Streptophyta</taxon>
        <taxon>Embryophyta</taxon>
        <taxon>Tracheophyta</taxon>
        <taxon>Spermatophyta</taxon>
        <taxon>Magnoliopsida</taxon>
        <taxon>eudicotyledons</taxon>
        <taxon>Gunneridae</taxon>
        <taxon>Pentapetalae</taxon>
        <taxon>Saxifragales</taxon>
        <taxon>Crassulaceae</taxon>
        <taxon>Kalanchoe</taxon>
    </lineage>
</organism>
<proteinExistence type="predicted"/>
<protein>
    <submittedName>
        <fullName evidence="1">Uncharacterized protein</fullName>
    </submittedName>
</protein>
<dbReference type="EnsemblPlants" id="Kaladp0475s0004.1.v1.1">
    <property type="protein sequence ID" value="Kaladp0475s0004.1.v1.1"/>
    <property type="gene ID" value="Kaladp0475s0004.v1.1"/>
</dbReference>
<keyword evidence="2" id="KW-1185">Reference proteome</keyword>
<evidence type="ECO:0000313" key="1">
    <source>
        <dbReference type="EnsemblPlants" id="Kaladp0475s0004.1.v1.1"/>
    </source>
</evidence>